<feature type="domain" description="PKD" evidence="1">
    <location>
        <begin position="154"/>
        <end position="214"/>
    </location>
</feature>
<evidence type="ECO:0000313" key="3">
    <source>
        <dbReference type="Proteomes" id="UP000236724"/>
    </source>
</evidence>
<dbReference type="Proteomes" id="UP000236724">
    <property type="component" value="Unassembled WGS sequence"/>
</dbReference>
<evidence type="ECO:0000313" key="2">
    <source>
        <dbReference type="EMBL" id="SEH05823.1"/>
    </source>
</evidence>
<dbReference type="OrthoDB" id="5902819at2"/>
<proteinExistence type="predicted"/>
<feature type="domain" description="PKD" evidence="1">
    <location>
        <begin position="74"/>
        <end position="118"/>
    </location>
</feature>
<dbReference type="PROSITE" id="PS50093">
    <property type="entry name" value="PKD"/>
    <property type="match status" value="3"/>
</dbReference>
<accession>A0A1H6F8C7</accession>
<dbReference type="InterPro" id="IPR000601">
    <property type="entry name" value="PKD_dom"/>
</dbReference>
<reference evidence="2 3" key="1">
    <citation type="submission" date="2016-10" db="EMBL/GenBank/DDBJ databases">
        <authorList>
            <person name="de Groot N.N."/>
        </authorList>
    </citation>
    <scope>NUCLEOTIDE SEQUENCE [LARGE SCALE GENOMIC DNA]</scope>
    <source>
        <strain evidence="2">MBHS1</strain>
    </source>
</reference>
<dbReference type="CDD" id="cd00146">
    <property type="entry name" value="PKD"/>
    <property type="match status" value="3"/>
</dbReference>
<protein>
    <submittedName>
        <fullName evidence="2">PKD domain protein</fullName>
    </submittedName>
</protein>
<keyword evidence="3" id="KW-1185">Reference proteome</keyword>
<dbReference type="InterPro" id="IPR013783">
    <property type="entry name" value="Ig-like_fold"/>
</dbReference>
<name>A0A1H6F8C7_9GAMM</name>
<dbReference type="Gene3D" id="2.180.10.10">
    <property type="entry name" value="RHS repeat-associated core"/>
    <property type="match status" value="1"/>
</dbReference>
<dbReference type="InterPro" id="IPR035986">
    <property type="entry name" value="PKD_dom_sf"/>
</dbReference>
<dbReference type="AlphaFoldDB" id="A0A1H6F8C7"/>
<dbReference type="SMART" id="SM00089">
    <property type="entry name" value="PKD"/>
    <property type="match status" value="3"/>
</dbReference>
<gene>
    <name evidence="2" type="ORF">MBHS_01678</name>
</gene>
<dbReference type="EMBL" id="FMSV02000388">
    <property type="protein sequence ID" value="SEH05823.1"/>
    <property type="molecule type" value="Genomic_DNA"/>
</dbReference>
<evidence type="ECO:0000259" key="1">
    <source>
        <dbReference type="PROSITE" id="PS50093"/>
    </source>
</evidence>
<sequence length="921" mass="98254">MFLSKPRKRDVMSIFLNRFSAVFTRLIFLFLLLGASGQVYALTFSFQYDPSYVAPDYTKISVAFVPSVSDGVAPYTYYWDFGDGNTSTEESPTHIYNAPGVYTILGRVTDGSGVSSTAPGSMTLPIAVTQSRQISSQNTDGTYTVDFNSYVYGGTPPYTYTWNFGDGSISHDANPTHIYSSPGTYHFDMNIVDSTGLAGSGTRTSTLVFPLPAISNVSLEPTYNADGTVDVSFSSTIVDGAPPYTYSWTFGDGSVSGEANPVHRYSSGGTYEYTLNITDSADINGFGIIGTAVLIPPINFYLLSIDSSITDLVTVSPVKDAYQEGESVTLTINPSACYTFTGWSGDCSGTDPSCTLVMDSPKSVSAGLSIPAPYPLTRNAQNGTIISNPQQETYNCGSMVELRAVPDSGYQFLRWEGDVSGSANPTSLAMDGGKTVTAVFETSSTSINSYNISLDSISNGSLQLNPVLGPYNEGETVTVSATADACYALSGWSGDCSSSTGDTCSLTMGGDKTVGADFQLRSFPLQKTAVNGSIKTLPDGTGDFACGATVQLEAVANPGYQFVRWEGDIFSTANPANLSMDAAKNVTAVFKQVSGYTLNVDALGEGRITLEPQKDAYTAGERVNLTPVANDTCSVFSAWQGDCAGSGMGTCTLTMDVNKSVTAQFTKKTFQLTTAQSDGGQVTLTPPGDSYDCGSTVELSATADAQYRFARWEGDETSTENPFSVTMDANKTINALFLLVGTASGAVEYIYDELHRLVQASYPEGPTLYYSYDEVGNLLSISEIPPLTLPVAIPDPQPLTVKNILNKDAPYTIGDNMILTVNTSGHGIADLYIGIIFPDGNVTTLGDSDNPIIQYAPKLRDASMNGSESFMIFNFIVDANLPKGDYTICSVLTEPGSLLQNAYFYNENNWLDAHCVAVNIF</sequence>
<dbReference type="SUPFAM" id="SSF49299">
    <property type="entry name" value="PKD domain"/>
    <property type="match status" value="3"/>
</dbReference>
<dbReference type="InterPro" id="IPR022409">
    <property type="entry name" value="PKD/Chitinase_dom"/>
</dbReference>
<dbReference type="InterPro" id="IPR044060">
    <property type="entry name" value="Bacterial_rp_domain"/>
</dbReference>
<organism evidence="2 3">
    <name type="scientific">Candidatus Venteria ishoeyi</name>
    <dbReference type="NCBI Taxonomy" id="1899563"/>
    <lineage>
        <taxon>Bacteria</taxon>
        <taxon>Pseudomonadati</taxon>
        <taxon>Pseudomonadota</taxon>
        <taxon>Gammaproteobacteria</taxon>
        <taxon>Thiotrichales</taxon>
        <taxon>Thiotrichaceae</taxon>
        <taxon>Venteria</taxon>
    </lineage>
</organism>
<feature type="domain" description="PKD" evidence="1">
    <location>
        <begin position="240"/>
        <end position="281"/>
    </location>
</feature>
<dbReference type="Pfam" id="PF18911">
    <property type="entry name" value="PKD_4"/>
    <property type="match status" value="3"/>
</dbReference>
<dbReference type="Pfam" id="PF18998">
    <property type="entry name" value="Flg_new_2"/>
    <property type="match status" value="6"/>
</dbReference>
<dbReference type="Gene3D" id="2.60.40.10">
    <property type="entry name" value="Immunoglobulins"/>
    <property type="match status" value="3"/>
</dbReference>